<dbReference type="GeneID" id="17959219"/>
<organism evidence="1 2">
    <name type="scientific">Bacillus phage Spock</name>
    <dbReference type="NCBI Taxonomy" id="1406791"/>
    <lineage>
        <taxon>Viruses</taxon>
        <taxon>Duplodnaviria</taxon>
        <taxon>Heunggongvirae</taxon>
        <taxon>Uroviricota</taxon>
        <taxon>Caudoviricetes</taxon>
        <taxon>Herelleviridae</taxon>
        <taxon>Bastillevirinae</taxon>
        <taxon>Bequatrovirus</taxon>
        <taxon>Bequatrovirus spock</taxon>
    </lineage>
</organism>
<dbReference type="OrthoDB" id="37526at10239"/>
<keyword evidence="2" id="KW-1185">Reference proteome</keyword>
<dbReference type="EMBL" id="KF669662">
    <property type="protein sequence ID" value="AGY48593.1"/>
    <property type="molecule type" value="Genomic_DNA"/>
</dbReference>
<evidence type="ECO:0000313" key="1">
    <source>
        <dbReference type="EMBL" id="AGY48593.1"/>
    </source>
</evidence>
<proteinExistence type="predicted"/>
<dbReference type="KEGG" id="vg:17959219"/>
<protein>
    <submittedName>
        <fullName evidence="1">Uncharacterized protein</fullName>
    </submittedName>
</protein>
<dbReference type="RefSeq" id="YP_008770417.1">
    <property type="nucleotide sequence ID" value="NC_022763.1"/>
</dbReference>
<sequence length="67" mass="7658">MMTTVQAPTPDRPEGKLVEFMTANNFSKADIYAALQNIEEANMVLYSKEWGIKCQNNYVWVKGELTQ</sequence>
<reference evidence="1 2" key="1">
    <citation type="journal article" date="2013" name="Genome Announc.">
        <title>Complete Genome of Bacillus thuringiensis Myophage Spock.</title>
        <authorList>
            <person name="Maroun J.W."/>
            <person name="Whitcher K.J."/>
            <person name="Chamakura K.R."/>
            <person name="Kuty Everett G.F."/>
        </authorList>
    </citation>
    <scope>NUCLEOTIDE SEQUENCE [LARGE SCALE GENOMIC DNA]</scope>
</reference>
<evidence type="ECO:0000313" key="2">
    <source>
        <dbReference type="Proteomes" id="UP000017657"/>
    </source>
</evidence>
<accession>U5Q125</accession>
<dbReference type="Proteomes" id="UP000017657">
    <property type="component" value="Segment"/>
</dbReference>
<gene>
    <name evidence="1" type="ORF">Spock_193</name>
</gene>
<name>U5Q125_9CAUD</name>